<evidence type="ECO:0000259" key="3">
    <source>
        <dbReference type="PROSITE" id="PS50127"/>
    </source>
</evidence>
<dbReference type="InParanoid" id="A0A1Y1YLV1"/>
<name>A0A1Y1YLV1_9FUNG</name>
<dbReference type="AlphaFoldDB" id="A0A1Y1YLV1"/>
<dbReference type="InterPro" id="IPR000608">
    <property type="entry name" value="UBC"/>
</dbReference>
<feature type="region of interest" description="Disordered" evidence="2">
    <location>
        <begin position="118"/>
        <end position="147"/>
    </location>
</feature>
<dbReference type="Proteomes" id="UP000193498">
    <property type="component" value="Unassembled WGS sequence"/>
</dbReference>
<dbReference type="InterPro" id="IPR016135">
    <property type="entry name" value="UBQ-conjugating_enzyme/RWD"/>
</dbReference>
<dbReference type="STRING" id="1314790.A0A1Y1YLV1"/>
<evidence type="ECO:0000313" key="4">
    <source>
        <dbReference type="EMBL" id="ORX98990.1"/>
    </source>
</evidence>
<dbReference type="PANTHER" id="PTHR24067">
    <property type="entry name" value="UBIQUITIN-CONJUGATING ENZYME E2"/>
    <property type="match status" value="1"/>
</dbReference>
<dbReference type="InterPro" id="IPR050113">
    <property type="entry name" value="Ub_conjugating_enzyme"/>
</dbReference>
<dbReference type="PROSITE" id="PS50127">
    <property type="entry name" value="UBC_2"/>
    <property type="match status" value="1"/>
</dbReference>
<keyword evidence="1" id="KW-0833">Ubl conjugation pathway</keyword>
<dbReference type="Pfam" id="PF00179">
    <property type="entry name" value="UQ_con"/>
    <property type="match status" value="1"/>
</dbReference>
<evidence type="ECO:0000256" key="2">
    <source>
        <dbReference type="SAM" id="MobiDB-lite"/>
    </source>
</evidence>
<evidence type="ECO:0000313" key="5">
    <source>
        <dbReference type="Proteomes" id="UP000193498"/>
    </source>
</evidence>
<comment type="caution">
    <text evidence="4">The sequence shown here is derived from an EMBL/GenBank/DDBJ whole genome shotgun (WGS) entry which is preliminary data.</text>
</comment>
<proteinExistence type="predicted"/>
<dbReference type="CDD" id="cd23808">
    <property type="entry name" value="UBCc_UBE2W"/>
    <property type="match status" value="1"/>
</dbReference>
<dbReference type="SUPFAM" id="SSF54495">
    <property type="entry name" value="UBC-like"/>
    <property type="match status" value="1"/>
</dbReference>
<dbReference type="OrthoDB" id="406833at2759"/>
<gene>
    <name evidence="4" type="ORF">K493DRAFT_280038</name>
</gene>
<dbReference type="EMBL" id="MCFE01000104">
    <property type="protein sequence ID" value="ORX98990.1"/>
    <property type="molecule type" value="Genomic_DNA"/>
</dbReference>
<dbReference type="SMART" id="SM00212">
    <property type="entry name" value="UBCc"/>
    <property type="match status" value="1"/>
</dbReference>
<organism evidence="4 5">
    <name type="scientific">Basidiobolus meristosporus CBS 931.73</name>
    <dbReference type="NCBI Taxonomy" id="1314790"/>
    <lineage>
        <taxon>Eukaryota</taxon>
        <taxon>Fungi</taxon>
        <taxon>Fungi incertae sedis</taxon>
        <taxon>Zoopagomycota</taxon>
        <taxon>Entomophthoromycotina</taxon>
        <taxon>Basidiobolomycetes</taxon>
        <taxon>Basidiobolales</taxon>
        <taxon>Basidiobolaceae</taxon>
        <taxon>Basidiobolus</taxon>
    </lineage>
</organism>
<keyword evidence="5" id="KW-1185">Reference proteome</keyword>
<dbReference type="Gene3D" id="3.10.110.10">
    <property type="entry name" value="Ubiquitin Conjugating Enzyme"/>
    <property type="match status" value="1"/>
</dbReference>
<feature type="domain" description="UBC core" evidence="3">
    <location>
        <begin position="3"/>
        <end position="147"/>
    </location>
</feature>
<dbReference type="FunFam" id="3.10.110.10:FF:000072">
    <property type="entry name" value="Ubiquitin-conjugating enzyme E2 W"/>
    <property type="match status" value="1"/>
</dbReference>
<sequence>MALYSRRLLKELKELTLTPPSGIKVVEADDLDRWTLKLEGASGTLYEGETFELEFRFTPNYPMESPAVVFIGNVPIHPHVYSNGHICLNILYTHWTPAQTVSTVCLSLLSMLSSCKRKERPPDNDGYVGRASQNPKKTKWAFHDDEI</sequence>
<accession>A0A1Y1YLV1</accession>
<protein>
    <submittedName>
        <fullName evidence="4">UBC-like protein</fullName>
    </submittedName>
</protein>
<reference evidence="4 5" key="1">
    <citation type="submission" date="2016-07" db="EMBL/GenBank/DDBJ databases">
        <title>Pervasive Adenine N6-methylation of Active Genes in Fungi.</title>
        <authorList>
            <consortium name="DOE Joint Genome Institute"/>
            <person name="Mondo S.J."/>
            <person name="Dannebaum R.O."/>
            <person name="Kuo R.C."/>
            <person name="Labutti K."/>
            <person name="Haridas S."/>
            <person name="Kuo A."/>
            <person name="Salamov A."/>
            <person name="Ahrendt S.R."/>
            <person name="Lipzen A."/>
            <person name="Sullivan W."/>
            <person name="Andreopoulos W.B."/>
            <person name="Clum A."/>
            <person name="Lindquist E."/>
            <person name="Daum C."/>
            <person name="Ramamoorthy G.K."/>
            <person name="Gryganskyi A."/>
            <person name="Culley D."/>
            <person name="Magnuson J.K."/>
            <person name="James T.Y."/>
            <person name="O'Malley M.A."/>
            <person name="Stajich J.E."/>
            <person name="Spatafora J.W."/>
            <person name="Visel A."/>
            <person name="Grigoriev I.V."/>
        </authorList>
    </citation>
    <scope>NUCLEOTIDE SEQUENCE [LARGE SCALE GENOMIC DNA]</scope>
    <source>
        <strain evidence="4 5">CBS 931.73</strain>
    </source>
</reference>
<evidence type="ECO:0000256" key="1">
    <source>
        <dbReference type="ARBA" id="ARBA00022786"/>
    </source>
</evidence>